<dbReference type="NCBIfam" id="NF041635">
    <property type="entry name" value="STM3941_fam"/>
    <property type="match status" value="1"/>
</dbReference>
<keyword evidence="1" id="KW-1133">Transmembrane helix</keyword>
<organism evidence="2 3">
    <name type="scientific">Lipingzhangella halophila</name>
    <dbReference type="NCBI Taxonomy" id="1783352"/>
    <lineage>
        <taxon>Bacteria</taxon>
        <taxon>Bacillati</taxon>
        <taxon>Actinomycetota</taxon>
        <taxon>Actinomycetes</taxon>
        <taxon>Streptosporangiales</taxon>
        <taxon>Nocardiopsidaceae</taxon>
        <taxon>Lipingzhangella</taxon>
    </lineage>
</organism>
<dbReference type="Proteomes" id="UP000523007">
    <property type="component" value="Unassembled WGS sequence"/>
</dbReference>
<gene>
    <name evidence="2" type="ORF">F4561_003394</name>
</gene>
<keyword evidence="3" id="KW-1185">Reference proteome</keyword>
<dbReference type="EMBL" id="JACHJT010000001">
    <property type="protein sequence ID" value="MBB4932574.1"/>
    <property type="molecule type" value="Genomic_DNA"/>
</dbReference>
<feature type="transmembrane region" description="Helical" evidence="1">
    <location>
        <begin position="29"/>
        <end position="46"/>
    </location>
</feature>
<reference evidence="2 3" key="1">
    <citation type="submission" date="2020-08" db="EMBL/GenBank/DDBJ databases">
        <title>Sequencing the genomes of 1000 actinobacteria strains.</title>
        <authorList>
            <person name="Klenk H.-P."/>
        </authorList>
    </citation>
    <scope>NUCLEOTIDE SEQUENCE [LARGE SCALE GENOMIC DNA]</scope>
    <source>
        <strain evidence="2 3">DSM 102030</strain>
    </source>
</reference>
<keyword evidence="1" id="KW-0472">Membrane</keyword>
<dbReference type="RefSeq" id="WP_184580097.1">
    <property type="nucleotide sequence ID" value="NZ_JACHJT010000001.1"/>
</dbReference>
<evidence type="ECO:0000256" key="1">
    <source>
        <dbReference type="SAM" id="Phobius"/>
    </source>
</evidence>
<sequence>MGNKAKLIVAFGVMILMSGFLALTGEVFGYIGLLFFGGSGAVLLVLNRRPRRVPGAGGESGWAGTVHGTLPGAHRYTARTAGLVFPGRRGAALAVAIGAALFVLLGAWMVFAGLYQPNPSERIPSPALVVIGAVSIGFFGLCGVLGARSLFGRARGVALLPEGVYLRAPAGRAWVRWDDLAQAYVGTVSGQSHIALLAHAPELIELTGLNRWLHGTNRRNFGMDVGYPGQHLHVSPEEVVSAITHYRASPPAREQLPDPQR</sequence>
<dbReference type="InterPro" id="IPR048136">
    <property type="entry name" value="STM3941-like"/>
</dbReference>
<proteinExistence type="predicted"/>
<protein>
    <submittedName>
        <fullName evidence="2">Uncharacterized protein</fullName>
    </submittedName>
</protein>
<feature type="transmembrane region" description="Helical" evidence="1">
    <location>
        <begin position="91"/>
        <end position="115"/>
    </location>
</feature>
<feature type="transmembrane region" description="Helical" evidence="1">
    <location>
        <begin position="7"/>
        <end position="23"/>
    </location>
</feature>
<comment type="caution">
    <text evidence="2">The sequence shown here is derived from an EMBL/GenBank/DDBJ whole genome shotgun (WGS) entry which is preliminary data.</text>
</comment>
<evidence type="ECO:0000313" key="2">
    <source>
        <dbReference type="EMBL" id="MBB4932574.1"/>
    </source>
</evidence>
<accession>A0A7W7RII7</accession>
<keyword evidence="1" id="KW-0812">Transmembrane</keyword>
<feature type="transmembrane region" description="Helical" evidence="1">
    <location>
        <begin position="127"/>
        <end position="147"/>
    </location>
</feature>
<name>A0A7W7RII7_9ACTN</name>
<dbReference type="AlphaFoldDB" id="A0A7W7RII7"/>
<evidence type="ECO:0000313" key="3">
    <source>
        <dbReference type="Proteomes" id="UP000523007"/>
    </source>
</evidence>